<gene>
    <name evidence="4" type="ORF">E5J99_00725</name>
</gene>
<evidence type="ECO:0000259" key="3">
    <source>
        <dbReference type="Pfam" id="PF20009"/>
    </source>
</evidence>
<feature type="chain" id="PRO_5021290068" evidence="1">
    <location>
        <begin position="32"/>
        <end position="638"/>
    </location>
</feature>
<dbReference type="EMBL" id="SRLD01000001">
    <property type="protein sequence ID" value="TGE20126.1"/>
    <property type="molecule type" value="Genomic_DNA"/>
</dbReference>
<dbReference type="OrthoDB" id="6278496at2"/>
<evidence type="ECO:0000259" key="2">
    <source>
        <dbReference type="Pfam" id="PF18962"/>
    </source>
</evidence>
<reference evidence="4 5" key="1">
    <citation type="submission" date="2019-04" db="EMBL/GenBank/DDBJ databases">
        <authorList>
            <person name="Feng G."/>
            <person name="Zhang J."/>
            <person name="Zhu H."/>
        </authorList>
    </citation>
    <scope>NUCLEOTIDE SEQUENCE [LARGE SCALE GENOMIC DNA]</scope>
    <source>
        <strain evidence="4 5">JCM 17223</strain>
    </source>
</reference>
<sequence length="638" mass="68235">MATHLLSSFFRRCQQVSCLLAFLVFASIAQAQTMPVLRCGTPEPTPAELATLAQVAHPLHARQPAGPVTYVPLRIHIVRRTDGTGGVDVAAVYQSIAETNSQFVQSNTQLYVCGAPNYIDNTAWFNFNSQNEGALSSGANYDSNQINLYFVNSINRNGNSSVGGYAYVNPGPGERKVFLAGVGPLAHELGHTFGLLHTFNNNNSFNFANRELVARTNCNSAGDFICDTPADPYGLPGSTSDNCVYTGTATDAQGSLFVPDMRNVMSYWFCGSEYTPFQYAYMQANRMTSQANLTCSRPAAAAPTGLAVTSGSCLGQTRLSWRNPVSGPAAVGYFIERASGSSDFAAIAAVEVGATSYVDQSIPGFTAVQYRVKPINAAASFSNVVGLTTARMYCRAAHNTPNTCTDKPEEAFGLGSVTLRQGQTIILAHSTTSCGPSASSFPTEYARLLPSTSYSLDVKLFTFNNGYYYPQHVSVWLDLNQNGSFAEPNELLFQSTQPAVSYAATFTLPPGVANGCGALRVRTQYVSLGSITSSCAPLVYGETQDYPVLFGTALSTVSPARQPALTVLPNPAAGQATVHLSATRTKPETLYVLDRLGREIRRYTIAASATQTTVDLTGFPAGLYLLRLSSSTARLVVE</sequence>
<name>A0A4Z0PS21_9BACT</name>
<proteinExistence type="predicted"/>
<organism evidence="4 5">
    <name type="scientific">Hymenobacter elongatus</name>
    <dbReference type="NCBI Taxonomy" id="877208"/>
    <lineage>
        <taxon>Bacteria</taxon>
        <taxon>Pseudomonadati</taxon>
        <taxon>Bacteroidota</taxon>
        <taxon>Cytophagia</taxon>
        <taxon>Cytophagales</taxon>
        <taxon>Hymenobacteraceae</taxon>
        <taxon>Hymenobacter</taxon>
    </lineage>
</organism>
<dbReference type="InterPro" id="IPR026444">
    <property type="entry name" value="Secre_tail"/>
</dbReference>
<evidence type="ECO:0000313" key="5">
    <source>
        <dbReference type="Proteomes" id="UP000297739"/>
    </source>
</evidence>
<dbReference type="SUPFAM" id="SSF55486">
    <property type="entry name" value="Metalloproteases ('zincins'), catalytic domain"/>
    <property type="match status" value="1"/>
</dbReference>
<dbReference type="AlphaFoldDB" id="A0A4Z0PS21"/>
<dbReference type="Proteomes" id="UP000297739">
    <property type="component" value="Unassembled WGS sequence"/>
</dbReference>
<keyword evidence="5" id="KW-1185">Reference proteome</keyword>
<keyword evidence="1" id="KW-0732">Signal</keyword>
<dbReference type="Pfam" id="PF18962">
    <property type="entry name" value="Por_Secre_tail"/>
    <property type="match status" value="1"/>
</dbReference>
<dbReference type="InterPro" id="IPR045474">
    <property type="entry name" value="GEVED"/>
</dbReference>
<dbReference type="Gene3D" id="2.60.40.10">
    <property type="entry name" value="Immunoglobulins"/>
    <property type="match status" value="1"/>
</dbReference>
<dbReference type="NCBIfam" id="TIGR04183">
    <property type="entry name" value="Por_Secre_tail"/>
    <property type="match status" value="1"/>
</dbReference>
<protein>
    <submittedName>
        <fullName evidence="4">T9SS type A sorting domain-containing protein</fullName>
    </submittedName>
</protein>
<evidence type="ECO:0000313" key="4">
    <source>
        <dbReference type="EMBL" id="TGE20126.1"/>
    </source>
</evidence>
<dbReference type="InterPro" id="IPR013783">
    <property type="entry name" value="Ig-like_fold"/>
</dbReference>
<feature type="domain" description="GEVED" evidence="3">
    <location>
        <begin position="473"/>
        <end position="548"/>
    </location>
</feature>
<dbReference type="InterPro" id="IPR024079">
    <property type="entry name" value="MetalloPept_cat_dom_sf"/>
</dbReference>
<accession>A0A4Z0PS21</accession>
<dbReference type="Pfam" id="PF20009">
    <property type="entry name" value="GEVED"/>
    <property type="match status" value="1"/>
</dbReference>
<evidence type="ECO:0000256" key="1">
    <source>
        <dbReference type="SAM" id="SignalP"/>
    </source>
</evidence>
<comment type="caution">
    <text evidence="4">The sequence shown here is derived from an EMBL/GenBank/DDBJ whole genome shotgun (WGS) entry which is preliminary data.</text>
</comment>
<feature type="domain" description="Secretion system C-terminal sorting" evidence="2">
    <location>
        <begin position="568"/>
        <end position="633"/>
    </location>
</feature>
<dbReference type="Gene3D" id="3.40.390.10">
    <property type="entry name" value="Collagenase (Catalytic Domain)"/>
    <property type="match status" value="1"/>
</dbReference>
<feature type="signal peptide" evidence="1">
    <location>
        <begin position="1"/>
        <end position="31"/>
    </location>
</feature>
<dbReference type="GO" id="GO:0008237">
    <property type="term" value="F:metallopeptidase activity"/>
    <property type="evidence" value="ECO:0007669"/>
    <property type="project" value="InterPro"/>
</dbReference>